<feature type="transmembrane region" description="Helical" evidence="1">
    <location>
        <begin position="234"/>
        <end position="256"/>
    </location>
</feature>
<keyword evidence="1" id="KW-0812">Transmembrane</keyword>
<feature type="transmembrane region" description="Helical" evidence="1">
    <location>
        <begin position="295"/>
        <end position="313"/>
    </location>
</feature>
<dbReference type="OrthoDB" id="8477220at2"/>
<dbReference type="RefSeq" id="WP_095996436.1">
    <property type="nucleotide sequence ID" value="NZ_NSLI01000001.1"/>
</dbReference>
<proteinExistence type="predicted"/>
<organism evidence="2 3">
    <name type="scientific">Sphingomonas lenta</name>
    <dbReference type="NCBI Taxonomy" id="1141887"/>
    <lineage>
        <taxon>Bacteria</taxon>
        <taxon>Pseudomonadati</taxon>
        <taxon>Pseudomonadota</taxon>
        <taxon>Alphaproteobacteria</taxon>
        <taxon>Sphingomonadales</taxon>
        <taxon>Sphingomonadaceae</taxon>
        <taxon>Sphingomonas</taxon>
    </lineage>
</organism>
<reference evidence="3" key="1">
    <citation type="submission" date="2017-09" db="EMBL/GenBank/DDBJ databases">
        <authorList>
            <person name="Feng G."/>
            <person name="Zhu H."/>
        </authorList>
    </citation>
    <scope>NUCLEOTIDE SEQUENCE [LARGE SCALE GENOMIC DNA]</scope>
    <source>
        <strain evidence="3">1PNM-20</strain>
    </source>
</reference>
<name>A0A2A2SJJ6_9SPHN</name>
<keyword evidence="1" id="KW-1133">Transmembrane helix</keyword>
<feature type="transmembrane region" description="Helical" evidence="1">
    <location>
        <begin position="262"/>
        <end position="283"/>
    </location>
</feature>
<gene>
    <name evidence="2" type="ORF">CKY28_00795</name>
</gene>
<sequence length="391" mass="40029">MLAGLLFAINDAEDRPDRLAATLPFAGATLIEYQARLLAAAGASQIVVAVARLTPDLLGAISRIGKRGLAVDAVRTAAEAAEKLHPLARVIVLADGLVTTENVLRPLAGEGGDTLLVVGEDEAGPDFERIGGKLAWAGAARVTVPRIRDVARMPRDYDLQSALLRAGVQAGAAHLLLPPTAKAEGHGLEHRAAALEARGRTVLQAAMSGARGWFDRWVVAPVGRLLLPALVTRGIPTAGAALAGALLGAGGLAAIYADLHAVGLLAALGSTIAFALGGTLADLRDEAALARGQAIARAVLPALALLLLAWTLGRWSGEGTAIVAAISLVLFGVLVERAAAGVERPLWWASPGAYLLITLAATLAGAPVTGLLAAELYAAATLYDAIGRRSR</sequence>
<evidence type="ECO:0000313" key="2">
    <source>
        <dbReference type="EMBL" id="PAX09330.1"/>
    </source>
</evidence>
<keyword evidence="3" id="KW-1185">Reference proteome</keyword>
<feature type="transmembrane region" description="Helical" evidence="1">
    <location>
        <begin position="319"/>
        <end position="340"/>
    </location>
</feature>
<comment type="caution">
    <text evidence="2">The sequence shown here is derived from an EMBL/GenBank/DDBJ whole genome shotgun (WGS) entry which is preliminary data.</text>
</comment>
<evidence type="ECO:0000313" key="3">
    <source>
        <dbReference type="Proteomes" id="UP000218151"/>
    </source>
</evidence>
<dbReference type="EMBL" id="NSLI01000001">
    <property type="protein sequence ID" value="PAX09330.1"/>
    <property type="molecule type" value="Genomic_DNA"/>
</dbReference>
<evidence type="ECO:0000256" key="1">
    <source>
        <dbReference type="SAM" id="Phobius"/>
    </source>
</evidence>
<dbReference type="AlphaFoldDB" id="A0A2A2SJJ6"/>
<keyword evidence="1" id="KW-0472">Membrane</keyword>
<protein>
    <submittedName>
        <fullName evidence="2">Uncharacterized protein</fullName>
    </submittedName>
</protein>
<dbReference type="Proteomes" id="UP000218151">
    <property type="component" value="Unassembled WGS sequence"/>
</dbReference>
<accession>A0A2A2SJJ6</accession>
<feature type="transmembrane region" description="Helical" evidence="1">
    <location>
        <begin position="352"/>
        <end position="374"/>
    </location>
</feature>